<name>A0A6J5G054_9BURK</name>
<dbReference type="Proteomes" id="UP000494252">
    <property type="component" value="Unassembled WGS sequence"/>
</dbReference>
<evidence type="ECO:0000313" key="1">
    <source>
        <dbReference type="EMBL" id="CAB3788515.1"/>
    </source>
</evidence>
<keyword evidence="2" id="KW-1185">Reference proteome</keyword>
<evidence type="ECO:0000313" key="2">
    <source>
        <dbReference type="Proteomes" id="UP000494252"/>
    </source>
</evidence>
<protein>
    <submittedName>
        <fullName evidence="1">Uncharacterized protein</fullName>
    </submittedName>
</protein>
<gene>
    <name evidence="1" type="ORF">LMG27177_02430</name>
</gene>
<reference evidence="1 2" key="1">
    <citation type="submission" date="2020-04" db="EMBL/GenBank/DDBJ databases">
        <authorList>
            <person name="De Canck E."/>
        </authorList>
    </citation>
    <scope>NUCLEOTIDE SEQUENCE [LARGE SCALE GENOMIC DNA]</scope>
    <source>
        <strain evidence="1 2">LMG 27177</strain>
    </source>
</reference>
<organism evidence="1 2">
    <name type="scientific">Paraburkholderia fynbosensis</name>
    <dbReference type="NCBI Taxonomy" id="1200993"/>
    <lineage>
        <taxon>Bacteria</taxon>
        <taxon>Pseudomonadati</taxon>
        <taxon>Pseudomonadota</taxon>
        <taxon>Betaproteobacteria</taxon>
        <taxon>Burkholderiales</taxon>
        <taxon>Burkholderiaceae</taxon>
        <taxon>Paraburkholderia</taxon>
    </lineage>
</organism>
<dbReference type="AlphaFoldDB" id="A0A6J5G054"/>
<dbReference type="RefSeq" id="WP_175159837.1">
    <property type="nucleotide sequence ID" value="NZ_CADIKI010000006.1"/>
</dbReference>
<sequence>MELEVTNEARSFDHLALGDVVTARYRESLTLSLLDEKAQASEALAISVEPASTK</sequence>
<dbReference type="EMBL" id="CADIKI010000006">
    <property type="protein sequence ID" value="CAB3788515.1"/>
    <property type="molecule type" value="Genomic_DNA"/>
</dbReference>
<proteinExistence type="predicted"/>
<accession>A0A6J5G054</accession>